<feature type="compositionally biased region" description="Low complexity" evidence="1">
    <location>
        <begin position="68"/>
        <end position="94"/>
    </location>
</feature>
<dbReference type="EMBL" id="GGFK01011546">
    <property type="protein sequence ID" value="MBW44867.1"/>
    <property type="molecule type" value="Transcribed_RNA"/>
</dbReference>
<name>A0A2M4AVQ3_9DIPT</name>
<evidence type="ECO:0000313" key="2">
    <source>
        <dbReference type="EMBL" id="MBW44867.1"/>
    </source>
</evidence>
<proteinExistence type="predicted"/>
<feature type="compositionally biased region" description="Polar residues" evidence="1">
    <location>
        <begin position="95"/>
        <end position="105"/>
    </location>
</feature>
<feature type="region of interest" description="Disordered" evidence="1">
    <location>
        <begin position="68"/>
        <end position="105"/>
    </location>
</feature>
<organism evidence="2">
    <name type="scientific">Anopheles triannulatus</name>
    <dbReference type="NCBI Taxonomy" id="58253"/>
    <lineage>
        <taxon>Eukaryota</taxon>
        <taxon>Metazoa</taxon>
        <taxon>Ecdysozoa</taxon>
        <taxon>Arthropoda</taxon>
        <taxon>Hexapoda</taxon>
        <taxon>Insecta</taxon>
        <taxon>Pterygota</taxon>
        <taxon>Neoptera</taxon>
        <taxon>Endopterygota</taxon>
        <taxon>Diptera</taxon>
        <taxon>Nematocera</taxon>
        <taxon>Culicoidea</taxon>
        <taxon>Culicidae</taxon>
        <taxon>Anophelinae</taxon>
        <taxon>Anopheles</taxon>
    </lineage>
</organism>
<dbReference type="AlphaFoldDB" id="A0A2M4AVQ3"/>
<accession>A0A2M4AVQ3</accession>
<reference evidence="2" key="1">
    <citation type="submission" date="2018-01" db="EMBL/GenBank/DDBJ databases">
        <title>An insight into the sialome of Amazonian anophelines.</title>
        <authorList>
            <person name="Ribeiro J.M."/>
            <person name="Scarpassa V."/>
            <person name="Calvo E."/>
        </authorList>
    </citation>
    <scope>NUCLEOTIDE SEQUENCE</scope>
    <source>
        <tissue evidence="2">Salivary glands</tissue>
    </source>
</reference>
<sequence>MCYGIVPTLDPEGCLPAGEGVGTFHRNRNPSRTLQSAVARSVLPQVHYHWSRYLPLIRVPANLAAATPGGSTTITATTTTTPTEPTVAPDVAVPNQSNTISTPPQ</sequence>
<evidence type="ECO:0000256" key="1">
    <source>
        <dbReference type="SAM" id="MobiDB-lite"/>
    </source>
</evidence>
<protein>
    <submittedName>
        <fullName evidence="2">Uncharacterized protein</fullName>
    </submittedName>
</protein>